<dbReference type="GeneID" id="115033089"/>
<feature type="domain" description="Transposable element P transposase-like RNase H" evidence="1">
    <location>
        <begin position="307"/>
        <end position="438"/>
    </location>
</feature>
<reference evidence="3" key="1">
    <citation type="submission" date="2010-06" db="EMBL/GenBank/DDBJ databases">
        <authorList>
            <person name="Jiang H."/>
            <person name="Abraham K."/>
            <person name="Ali S."/>
            <person name="Alsbrooks S.L."/>
            <person name="Anim B.N."/>
            <person name="Anosike U.S."/>
            <person name="Attaway T."/>
            <person name="Bandaranaike D.P."/>
            <person name="Battles P.K."/>
            <person name="Bell S.N."/>
            <person name="Bell A.V."/>
            <person name="Beltran B."/>
            <person name="Bickham C."/>
            <person name="Bustamante Y."/>
            <person name="Caleb T."/>
            <person name="Canada A."/>
            <person name="Cardenas V."/>
            <person name="Carter K."/>
            <person name="Chacko J."/>
            <person name="Chandrabose M.N."/>
            <person name="Chavez D."/>
            <person name="Chavez A."/>
            <person name="Chen L."/>
            <person name="Chu H.-S."/>
            <person name="Claassen K.J."/>
            <person name="Cockrell R."/>
            <person name="Collins M."/>
            <person name="Cooper J.A."/>
            <person name="Cree A."/>
            <person name="Curry S.M."/>
            <person name="Da Y."/>
            <person name="Dao M.D."/>
            <person name="Das B."/>
            <person name="Davila M.-L."/>
            <person name="Davy-Carroll L."/>
            <person name="Denson S."/>
            <person name="Dinh H."/>
            <person name="Ebong V.E."/>
            <person name="Edwards J.R."/>
            <person name="Egan A."/>
            <person name="El-Daye J."/>
            <person name="Escobedo L."/>
            <person name="Fernandez S."/>
            <person name="Fernando P.R."/>
            <person name="Flagg N."/>
            <person name="Forbes L.D."/>
            <person name="Fowler R.G."/>
            <person name="Fu Q."/>
            <person name="Gabisi R.A."/>
            <person name="Ganer J."/>
            <person name="Garbino Pronczuk A."/>
            <person name="Garcia R.M."/>
            <person name="Garner T."/>
            <person name="Garrett T.E."/>
            <person name="Gonzalez D.A."/>
            <person name="Hamid H."/>
            <person name="Hawkins E.S."/>
            <person name="Hirani K."/>
            <person name="Hogues M.E."/>
            <person name="Hollins B."/>
            <person name="Hsiao C.-H."/>
            <person name="Jabil R."/>
            <person name="James M.L."/>
            <person name="Jhangiani S.N."/>
            <person name="Johnson B."/>
            <person name="Johnson Q."/>
            <person name="Joshi V."/>
            <person name="Kalu J.B."/>
            <person name="Kam C."/>
            <person name="Kashfia A."/>
            <person name="Keebler J."/>
            <person name="Kisamo H."/>
            <person name="Kovar C.L."/>
            <person name="Lago L.A."/>
            <person name="Lai C.-Y."/>
            <person name="Laidlaw J."/>
            <person name="Lara F."/>
            <person name="Le T.-K."/>
            <person name="Lee S.L."/>
            <person name="Legall F.H."/>
            <person name="Lemon S.J."/>
            <person name="Lewis L.R."/>
            <person name="Li B."/>
            <person name="Liu Y."/>
            <person name="Liu Y.-S."/>
            <person name="Lopez J."/>
            <person name="Lozado R.J."/>
            <person name="Lu J."/>
            <person name="Madu R.C."/>
            <person name="Maheshwari M."/>
            <person name="Maheshwari R."/>
            <person name="Malloy K."/>
            <person name="Martinez E."/>
            <person name="Mathew T."/>
            <person name="Mercado I.C."/>
            <person name="Mercado C."/>
            <person name="Meyer B."/>
            <person name="Montgomery K."/>
            <person name="Morgan M.B."/>
            <person name="Munidasa M."/>
            <person name="Nazareth L.V."/>
            <person name="Nelson J."/>
            <person name="Ng B.M."/>
            <person name="Nguyen N.B."/>
            <person name="Nguyen P.Q."/>
            <person name="Nguyen T."/>
            <person name="Obregon M."/>
            <person name="Okwuonu G.O."/>
            <person name="Onwere C.G."/>
            <person name="Orozco G."/>
            <person name="Parra A."/>
            <person name="Patel S."/>
            <person name="Patil S."/>
            <person name="Perez A."/>
            <person name="Perez Y."/>
            <person name="Pham C."/>
            <person name="Primus E.L."/>
            <person name="Pu L.-L."/>
            <person name="Puazo M."/>
            <person name="Qin X."/>
            <person name="Quiroz J.B."/>
            <person name="Reese J."/>
            <person name="Richards S."/>
            <person name="Rives C.M."/>
            <person name="Robberts R."/>
            <person name="Ruiz S.J."/>
            <person name="Ruiz M.J."/>
            <person name="Santibanez J."/>
            <person name="Schneider B.W."/>
            <person name="Sisson I."/>
            <person name="Smith M."/>
            <person name="Sodergren E."/>
            <person name="Song X.-Z."/>
            <person name="Song B.B."/>
            <person name="Summersgill H."/>
            <person name="Thelus R."/>
            <person name="Thornton R.D."/>
            <person name="Trejos Z.Y."/>
            <person name="Usmani K."/>
            <person name="Vattathil S."/>
            <person name="Villasana D."/>
            <person name="Walker D.L."/>
            <person name="Wang S."/>
            <person name="Wang K."/>
            <person name="White C.S."/>
            <person name="Williams A.C."/>
            <person name="Williamson J."/>
            <person name="Wilson K."/>
            <person name="Woghiren I.O."/>
            <person name="Woodworth J.R."/>
            <person name="Worley K.C."/>
            <person name="Wright R.A."/>
            <person name="Wu W."/>
            <person name="Young L."/>
            <person name="Zhang L."/>
            <person name="Zhang J."/>
            <person name="Zhu Y."/>
            <person name="Muzny D.M."/>
            <person name="Weinstock G."/>
            <person name="Gibbs R.A."/>
        </authorList>
    </citation>
    <scope>NUCLEOTIDE SEQUENCE [LARGE SCALE GENOMIC DNA]</scope>
    <source>
        <strain evidence="3">LSR1</strain>
    </source>
</reference>
<accession>A0A8R2JKV0</accession>
<evidence type="ECO:0000313" key="3">
    <source>
        <dbReference type="Proteomes" id="UP000007819"/>
    </source>
</evidence>
<sequence length="509" mass="57607">MNSSGMSGIIELDTVQTDSNAIFVESVQSNSDELIDMNSSGMSGIIELDTVQTDSNAICKYNALYFPRQKCINFYILVVESVQSNSDELIDMNSSGMSGIIELDTVQTDSNAIFVESVQSNSDELIDMNSSGMSGIIELDTVQTDSNAIFVESVQSYGDELIDMDTSLADRNLIRLLASIGVRNIRHLTPRCKKFYSITNQLIRKQRQSVVKKELFKNRLKRAEKFADSYMINKLNGKVTAAASLFTRLQLRETMKKKRGHRFTLEEKMLSLSIYKRSPKCYRLLSNLFTLPCKRTLNNLLSTVSIGPGVSPVVFQVLTENVKKLKPSERYCSLIFDEISLSSGLNYDSSANKIDGFVNSGSYKSQELADHALVFMVRGIKKKYKQPVSFTFCQGATNQHELARQIKEVIQKVSRTGLHIVATVCDQGKPNEGAIRLLNDETRAYCIKNNREYREEFYEVEQENGERTKIVHLFDVPHLIKCTRNNLVTKNLSFEMDGIKRLAKWQHLE</sequence>
<dbReference type="InterPro" id="IPR048365">
    <property type="entry name" value="TNP-like_RNaseH_N"/>
</dbReference>
<dbReference type="RefSeq" id="XP_029340931.1">
    <property type="nucleotide sequence ID" value="XM_029485071.1"/>
</dbReference>
<protein>
    <recommendedName>
        <fullName evidence="1">Transposable element P transposase-like RNase H domain-containing protein</fullName>
    </recommendedName>
</protein>
<dbReference type="EnsemblMetazoa" id="XM_029485071.1">
    <property type="protein sequence ID" value="XP_029340931.1"/>
    <property type="gene ID" value="LOC115033089"/>
</dbReference>
<dbReference type="Pfam" id="PF21787">
    <property type="entry name" value="TNP-like_RNaseH_N"/>
    <property type="match status" value="1"/>
</dbReference>
<evidence type="ECO:0000259" key="1">
    <source>
        <dbReference type="Pfam" id="PF21787"/>
    </source>
</evidence>
<proteinExistence type="predicted"/>
<evidence type="ECO:0000313" key="2">
    <source>
        <dbReference type="EnsemblMetazoa" id="XP_029340931.1"/>
    </source>
</evidence>
<organism evidence="2 3">
    <name type="scientific">Acyrthosiphon pisum</name>
    <name type="common">Pea aphid</name>
    <dbReference type="NCBI Taxonomy" id="7029"/>
    <lineage>
        <taxon>Eukaryota</taxon>
        <taxon>Metazoa</taxon>
        <taxon>Ecdysozoa</taxon>
        <taxon>Arthropoda</taxon>
        <taxon>Hexapoda</taxon>
        <taxon>Insecta</taxon>
        <taxon>Pterygota</taxon>
        <taxon>Neoptera</taxon>
        <taxon>Paraneoptera</taxon>
        <taxon>Hemiptera</taxon>
        <taxon>Sternorrhyncha</taxon>
        <taxon>Aphidomorpha</taxon>
        <taxon>Aphidoidea</taxon>
        <taxon>Aphididae</taxon>
        <taxon>Macrosiphini</taxon>
        <taxon>Acyrthosiphon</taxon>
    </lineage>
</organism>
<reference evidence="2" key="2">
    <citation type="submission" date="2022-06" db="UniProtKB">
        <authorList>
            <consortium name="EnsemblMetazoa"/>
        </authorList>
    </citation>
    <scope>IDENTIFICATION</scope>
</reference>
<keyword evidence="3" id="KW-1185">Reference proteome</keyword>
<dbReference type="OrthoDB" id="6627680at2759"/>
<dbReference type="Proteomes" id="UP000007819">
    <property type="component" value="Chromosome X"/>
</dbReference>
<name>A0A8R2JKV0_ACYPI</name>
<dbReference type="KEGG" id="api:115033089"/>
<dbReference type="AlphaFoldDB" id="A0A8R2JKV0"/>